<dbReference type="InterPro" id="IPR041881">
    <property type="entry name" value="PqqD_sf"/>
</dbReference>
<dbReference type="Pfam" id="PF05402">
    <property type="entry name" value="PqqD"/>
    <property type="match status" value="1"/>
</dbReference>
<dbReference type="OrthoDB" id="74030at2"/>
<proteinExistence type="predicted"/>
<sequence length="89" mass="10021">MNQKYEVNPDVLVTDLDDELALLDPHTSRMYTLNAVGRAIWQALRVGGKREDQLVQVVTQEFDVAASQAQADIRTLLGDLDREGLVRRV</sequence>
<organism evidence="1 2">
    <name type="scientific">Deinococcus indicus</name>
    <dbReference type="NCBI Taxonomy" id="223556"/>
    <lineage>
        <taxon>Bacteria</taxon>
        <taxon>Thermotogati</taxon>
        <taxon>Deinococcota</taxon>
        <taxon>Deinococci</taxon>
        <taxon>Deinococcales</taxon>
        <taxon>Deinococcaceae</taxon>
        <taxon>Deinococcus</taxon>
    </lineage>
</organism>
<evidence type="ECO:0000313" key="1">
    <source>
        <dbReference type="EMBL" id="OWL99217.1"/>
    </source>
</evidence>
<keyword evidence="2" id="KW-1185">Reference proteome</keyword>
<accession>A0A2D0A8H2</accession>
<dbReference type="RefSeq" id="WP_088246590.1">
    <property type="nucleotide sequence ID" value="NZ_NHMK01000001.1"/>
</dbReference>
<protein>
    <recommendedName>
        <fullName evidence="3">PqqD family protein</fullName>
    </recommendedName>
</protein>
<gene>
    <name evidence="1" type="ORF">CBQ26_00110</name>
</gene>
<dbReference type="InterPro" id="IPR027599">
    <property type="entry name" value="PqqD-rel_X"/>
</dbReference>
<dbReference type="NCBIfam" id="TIGR04353">
    <property type="entry name" value="PqqD_rel_X"/>
    <property type="match status" value="1"/>
</dbReference>
<evidence type="ECO:0000313" key="2">
    <source>
        <dbReference type="Proteomes" id="UP000197208"/>
    </source>
</evidence>
<dbReference type="InterPro" id="IPR008792">
    <property type="entry name" value="PQQD"/>
</dbReference>
<dbReference type="AlphaFoldDB" id="A0A2D0A8H2"/>
<name>A0A2D0A8H2_9DEIO</name>
<dbReference type="EMBL" id="NHMK01000001">
    <property type="protein sequence ID" value="OWL99217.1"/>
    <property type="molecule type" value="Genomic_DNA"/>
</dbReference>
<reference evidence="1 2" key="1">
    <citation type="submission" date="2017-05" db="EMBL/GenBank/DDBJ databases">
        <title>De novo genome assembly of Deniococcus indicus strain DR1.</title>
        <authorList>
            <person name="Chauhan D."/>
            <person name="Yennamalli R.M."/>
            <person name="Priyadarshini R."/>
        </authorList>
    </citation>
    <scope>NUCLEOTIDE SEQUENCE [LARGE SCALE GENOMIC DNA]</scope>
    <source>
        <strain evidence="1 2">DR1</strain>
    </source>
</reference>
<evidence type="ECO:0008006" key="3">
    <source>
        <dbReference type="Google" id="ProtNLM"/>
    </source>
</evidence>
<dbReference type="Gene3D" id="1.10.10.1150">
    <property type="entry name" value="Coenzyme PQQ synthesis protein D (PqqD)"/>
    <property type="match status" value="1"/>
</dbReference>
<dbReference type="SMR" id="A0A2D0A8H2"/>
<dbReference type="Proteomes" id="UP000197208">
    <property type="component" value="Unassembled WGS sequence"/>
</dbReference>
<comment type="caution">
    <text evidence="1">The sequence shown here is derived from an EMBL/GenBank/DDBJ whole genome shotgun (WGS) entry which is preliminary data.</text>
</comment>